<keyword evidence="2" id="KW-1185">Reference proteome</keyword>
<dbReference type="EMBL" id="CAUWAG010000003">
    <property type="protein sequence ID" value="CAJ2500387.1"/>
    <property type="molecule type" value="Genomic_DNA"/>
</dbReference>
<organism evidence="1 2">
    <name type="scientific">Anthostomella pinea</name>
    <dbReference type="NCBI Taxonomy" id="933095"/>
    <lineage>
        <taxon>Eukaryota</taxon>
        <taxon>Fungi</taxon>
        <taxon>Dikarya</taxon>
        <taxon>Ascomycota</taxon>
        <taxon>Pezizomycotina</taxon>
        <taxon>Sordariomycetes</taxon>
        <taxon>Xylariomycetidae</taxon>
        <taxon>Xylariales</taxon>
        <taxon>Xylariaceae</taxon>
        <taxon>Anthostomella</taxon>
    </lineage>
</organism>
<evidence type="ECO:0000313" key="1">
    <source>
        <dbReference type="EMBL" id="CAJ2500387.1"/>
    </source>
</evidence>
<proteinExistence type="predicted"/>
<reference evidence="1" key="1">
    <citation type="submission" date="2023-10" db="EMBL/GenBank/DDBJ databases">
        <authorList>
            <person name="Hackl T."/>
        </authorList>
    </citation>
    <scope>NUCLEOTIDE SEQUENCE</scope>
</reference>
<sequence length="156" mass="17311">MANYIVRHHDDEHRQGADYIEMNEITFLYSIQNDQGPGNESYENQSADNDIARNEPVDYDESMENANVFIGYDEAPGALRRMATYACMGSTGQASTYDHDGCLPGEDMPPTHTKTPYGLTQKVGFAIHSAEEMLVDLVARLPLWRASISARSSSAT</sequence>
<accession>A0AAI8YD63</accession>
<name>A0AAI8YD63_9PEZI</name>
<dbReference type="AlphaFoldDB" id="A0AAI8YD63"/>
<comment type="caution">
    <text evidence="1">The sequence shown here is derived from an EMBL/GenBank/DDBJ whole genome shotgun (WGS) entry which is preliminary data.</text>
</comment>
<gene>
    <name evidence="1" type="ORF">KHLLAP_LOCUS855</name>
</gene>
<dbReference type="Proteomes" id="UP001295740">
    <property type="component" value="Unassembled WGS sequence"/>
</dbReference>
<evidence type="ECO:0000313" key="2">
    <source>
        <dbReference type="Proteomes" id="UP001295740"/>
    </source>
</evidence>
<protein>
    <submittedName>
        <fullName evidence="1">Uu.00g032400.m01.CDS01</fullName>
    </submittedName>
</protein>